<dbReference type="GO" id="GO:0005881">
    <property type="term" value="C:cytoplasmic microtubule"/>
    <property type="evidence" value="ECO:0007669"/>
    <property type="project" value="TreeGrafter"/>
</dbReference>
<feature type="region of interest" description="Disordered" evidence="8">
    <location>
        <begin position="509"/>
        <end position="544"/>
    </location>
</feature>
<feature type="domain" description="TOG" evidence="9">
    <location>
        <begin position="3"/>
        <end position="232"/>
    </location>
</feature>
<evidence type="ECO:0000256" key="6">
    <source>
        <dbReference type="ARBA" id="ARBA00022776"/>
    </source>
</evidence>
<feature type="region of interest" description="Disordered" evidence="8">
    <location>
        <begin position="560"/>
        <end position="760"/>
    </location>
</feature>
<feature type="compositionally biased region" description="Polar residues" evidence="8">
    <location>
        <begin position="644"/>
        <end position="655"/>
    </location>
</feature>
<dbReference type="Pfam" id="PF12348">
    <property type="entry name" value="CLASP_N"/>
    <property type="match status" value="2"/>
</dbReference>
<feature type="compositionally biased region" description="Low complexity" evidence="8">
    <location>
        <begin position="660"/>
        <end position="671"/>
    </location>
</feature>
<keyword evidence="4" id="KW-0132">Cell division</keyword>
<organism evidence="10 11">
    <name type="scientific">Rhynchosporium agropyri</name>
    <dbReference type="NCBI Taxonomy" id="914238"/>
    <lineage>
        <taxon>Eukaryota</taxon>
        <taxon>Fungi</taxon>
        <taxon>Dikarya</taxon>
        <taxon>Ascomycota</taxon>
        <taxon>Pezizomycotina</taxon>
        <taxon>Leotiomycetes</taxon>
        <taxon>Helotiales</taxon>
        <taxon>Ploettnerulaceae</taxon>
        <taxon>Rhynchosporium</taxon>
    </lineage>
</organism>
<dbReference type="GO" id="GO:0005876">
    <property type="term" value="C:spindle microtubule"/>
    <property type="evidence" value="ECO:0007669"/>
    <property type="project" value="TreeGrafter"/>
</dbReference>
<dbReference type="InterPro" id="IPR034085">
    <property type="entry name" value="TOG"/>
</dbReference>
<dbReference type="Gene3D" id="1.25.10.10">
    <property type="entry name" value="Leucine-rich Repeat Variant"/>
    <property type="match status" value="3"/>
</dbReference>
<comment type="similarity">
    <text evidence="2">Belongs to the CLASP family.</text>
</comment>
<dbReference type="GO" id="GO:1990023">
    <property type="term" value="C:mitotic spindle midzone"/>
    <property type="evidence" value="ECO:0007669"/>
    <property type="project" value="TreeGrafter"/>
</dbReference>
<dbReference type="Proteomes" id="UP000178912">
    <property type="component" value="Unassembled WGS sequence"/>
</dbReference>
<feature type="domain" description="TOG" evidence="9">
    <location>
        <begin position="282"/>
        <end position="520"/>
    </location>
</feature>
<dbReference type="InterPro" id="IPR011989">
    <property type="entry name" value="ARM-like"/>
</dbReference>
<gene>
    <name evidence="10" type="ORF">RAG0_02653</name>
</gene>
<comment type="subcellular location">
    <subcellularLocation>
        <location evidence="1">Cytoplasm</location>
        <location evidence="1">Cytoskeleton</location>
        <location evidence="1">Spindle</location>
    </subcellularLocation>
</comment>
<dbReference type="InterPro" id="IPR016024">
    <property type="entry name" value="ARM-type_fold"/>
</dbReference>
<comment type="subunit">
    <text evidence="3">Interacts with microtubules.</text>
</comment>
<feature type="region of interest" description="Disordered" evidence="8">
    <location>
        <begin position="811"/>
        <end position="830"/>
    </location>
</feature>
<evidence type="ECO:0000256" key="3">
    <source>
        <dbReference type="ARBA" id="ARBA00011375"/>
    </source>
</evidence>
<feature type="compositionally biased region" description="Low complexity" evidence="8">
    <location>
        <begin position="681"/>
        <end position="716"/>
    </location>
</feature>
<evidence type="ECO:0000256" key="2">
    <source>
        <dbReference type="ARBA" id="ARBA00009549"/>
    </source>
</evidence>
<protein>
    <submittedName>
        <fullName evidence="10">Related to STU1-mitotic spindle protein</fullName>
    </submittedName>
</protein>
<evidence type="ECO:0000256" key="8">
    <source>
        <dbReference type="SAM" id="MobiDB-lite"/>
    </source>
</evidence>
<dbReference type="InterPro" id="IPR024395">
    <property type="entry name" value="CLASP_N_dom"/>
</dbReference>
<dbReference type="GO" id="GO:0090307">
    <property type="term" value="P:mitotic spindle assembly"/>
    <property type="evidence" value="ECO:0007669"/>
    <property type="project" value="TreeGrafter"/>
</dbReference>
<dbReference type="AlphaFoldDB" id="A0A1E1K2F8"/>
<proteinExistence type="inferred from homology"/>
<dbReference type="GO" id="GO:0008017">
    <property type="term" value="F:microtubule binding"/>
    <property type="evidence" value="ECO:0007669"/>
    <property type="project" value="TreeGrafter"/>
</dbReference>
<dbReference type="GO" id="GO:0051301">
    <property type="term" value="P:cell division"/>
    <property type="evidence" value="ECO:0007669"/>
    <property type="project" value="UniProtKB-KW"/>
</dbReference>
<dbReference type="PANTHER" id="PTHR21567">
    <property type="entry name" value="CLASP"/>
    <property type="match status" value="1"/>
</dbReference>
<comment type="function">
    <text evidence="7">Microtubule binding protein that promotes the stabilization of dynamic microtubules. Required for mitotic spindle formation.</text>
</comment>
<dbReference type="EMBL" id="FJUX01000011">
    <property type="protein sequence ID" value="CZS92171.1"/>
    <property type="molecule type" value="Genomic_DNA"/>
</dbReference>
<feature type="compositionally biased region" description="Low complexity" evidence="8">
    <location>
        <begin position="577"/>
        <end position="592"/>
    </location>
</feature>
<dbReference type="PANTHER" id="PTHR21567:SF9">
    <property type="entry name" value="CLIP-ASSOCIATING PROTEIN"/>
    <property type="match status" value="1"/>
</dbReference>
<keyword evidence="5" id="KW-0493">Microtubule</keyword>
<evidence type="ECO:0000256" key="1">
    <source>
        <dbReference type="ARBA" id="ARBA00004186"/>
    </source>
</evidence>
<dbReference type="GO" id="GO:0060172">
    <property type="term" value="P:astral microtubule depolymerization"/>
    <property type="evidence" value="ECO:0007669"/>
    <property type="project" value="TreeGrafter"/>
</dbReference>
<evidence type="ECO:0000313" key="11">
    <source>
        <dbReference type="Proteomes" id="UP000178912"/>
    </source>
</evidence>
<keyword evidence="6" id="KW-0131">Cell cycle</keyword>
<evidence type="ECO:0000256" key="4">
    <source>
        <dbReference type="ARBA" id="ARBA00022618"/>
    </source>
</evidence>
<evidence type="ECO:0000313" key="10">
    <source>
        <dbReference type="EMBL" id="CZS92171.1"/>
    </source>
</evidence>
<dbReference type="OrthoDB" id="46159at2759"/>
<accession>A0A1E1K2F8</accession>
<dbReference type="SUPFAM" id="SSF48371">
    <property type="entry name" value="ARM repeat"/>
    <property type="match status" value="1"/>
</dbReference>
<evidence type="ECO:0000256" key="5">
    <source>
        <dbReference type="ARBA" id="ARBA00022701"/>
    </source>
</evidence>
<evidence type="ECO:0000259" key="9">
    <source>
        <dbReference type="SMART" id="SM01349"/>
    </source>
</evidence>
<dbReference type="GO" id="GO:0005815">
    <property type="term" value="C:microtubule organizing center"/>
    <property type="evidence" value="ECO:0007669"/>
    <property type="project" value="TreeGrafter"/>
</dbReference>
<name>A0A1E1K2F8_9HELO</name>
<evidence type="ECO:0000256" key="7">
    <source>
        <dbReference type="ARBA" id="ARBA00024889"/>
    </source>
</evidence>
<dbReference type="SMART" id="SM01349">
    <property type="entry name" value="TOG"/>
    <property type="match status" value="2"/>
</dbReference>
<sequence>MGEKISEEQVANLLVILRADSSIDAKVNQINNVKSGIKQNNVPEPCIVPLFEATRISMTSSHAAIVNAGFSTLNHLLTRLSRQEPKYVVKEAGRTLPLVIEKMGDVKEKYRQLAAQCLTTFWKIAPLDVERIVKNAGLVGKNPRMKEASMTWVVLMHEENGMPFKSFVTTLMDLLEDADGMVRDTARNSVIALFQNAPNAAKSDLKKQLKNFNVRPAIVAAIVPHLGPGGPPEATESEVVDVPSRPILSNSVSSMSSVRPSTPVIEVKIEHVEPSYVNTNRELEDTFRDMHPHFEGKESEANWLKREQSCTRLRRLNAGNAPSDFHDNFLAGIKSLLDGILKAVNSLRTSLSKEGCSVIQEIARTAGPGLDPMVEILLQNLIKLCGGTKKISSQNGNLTVDIIIGKVTYNIRIMQHIWLACQDKNVQPRTYATGWLKTLLKKEAHHKSHIEHTGGLDLIEKCLKKGLADANPSVRENMRSTYWTFAQIWPAKAELILGTLDATQQRLLENAPDNPNSPKKAEPVAARPGLGFSKSTTGPPKPSLRETMLAQKKAAMANRNLPARPGSAMSSFSPMRTVSTSSNVSAKSSTGSNKERPESTTVAHGGLSVAPMRPTKFRPAPRPELGPRPATAGPYSVRRPGHGPTNSDSHTSPSTRPAKTRTPSASSTSPPKKQPIARPNTSHSSHASSSHISPAKSTISRVAPSPRSSPARPKPSTKYLNSSSPSKADEDLTMVIPTLSGLPEPHPQSVPLASESSDEDDIVTPLKSMKVYEDPFSSTNDNTTPRPVMTAPVLEEVPVNEDAANLARNGTELTDTPKTPAMTAERSKQSSRLLDSGIAKIKAMSLDVHGFRKLQGLIRDNKVSWSDDKFDALLVGLFEYLETRLTSLSPEKDQDVKTQILATIKLMYKKDRESFQPHVTKGLEAILATRSCYDARTHIVSGLELLADELVTLSNPQQTSETITSHLQDKEMTLESCRTLSMGLHVLKELLEVKKSFEPSDEEVGEMCRLAARCLASAESGVRMDAVQLCVSLHSRVGESRFWSSLGGVKDDPKSLITYYIVKRQRELAAASS</sequence>
<keyword evidence="6" id="KW-0498">Mitosis</keyword>
<reference evidence="11" key="1">
    <citation type="submission" date="2016-03" db="EMBL/GenBank/DDBJ databases">
        <authorList>
            <person name="Guldener U."/>
        </authorList>
    </citation>
    <scope>NUCLEOTIDE SEQUENCE [LARGE SCALE GENOMIC DNA]</scope>
    <source>
        <strain evidence="11">04CH-RAC-A.6.1</strain>
    </source>
</reference>
<keyword evidence="11" id="KW-1185">Reference proteome</keyword>